<evidence type="ECO:0000256" key="1">
    <source>
        <dbReference type="ARBA" id="ARBA00006171"/>
    </source>
</evidence>
<dbReference type="Gene3D" id="1.10.150.240">
    <property type="entry name" value="Putative phosphatase, domain 2"/>
    <property type="match status" value="1"/>
</dbReference>
<proteinExistence type="inferred from homology"/>
<dbReference type="InterPro" id="IPR006439">
    <property type="entry name" value="HAD-SF_hydro_IA"/>
</dbReference>
<dbReference type="SFLD" id="SFLDS00003">
    <property type="entry name" value="Haloacid_Dehalogenase"/>
    <property type="match status" value="1"/>
</dbReference>
<dbReference type="SUPFAM" id="SSF56784">
    <property type="entry name" value="HAD-like"/>
    <property type="match status" value="1"/>
</dbReference>
<accession>A0A841PUK5</accession>
<dbReference type="PANTHER" id="PTHR18901">
    <property type="entry name" value="2-DEOXYGLUCOSE-6-PHOSPHATE PHOSPHATASE 2"/>
    <property type="match status" value="1"/>
</dbReference>
<keyword evidence="5" id="KW-1185">Reference proteome</keyword>
<dbReference type="SFLD" id="SFLDG01129">
    <property type="entry name" value="C1.5:_HAD__Beta-PGM__Phosphata"/>
    <property type="match status" value="1"/>
</dbReference>
<dbReference type="Pfam" id="PF13419">
    <property type="entry name" value="HAD_2"/>
    <property type="match status" value="1"/>
</dbReference>
<evidence type="ECO:0000313" key="4">
    <source>
        <dbReference type="EMBL" id="MBB6452687.1"/>
    </source>
</evidence>
<protein>
    <submittedName>
        <fullName evidence="4">Putative hydrolase of the HAD superfamily</fullName>
    </submittedName>
</protein>
<evidence type="ECO:0000256" key="3">
    <source>
        <dbReference type="ARBA" id="ARBA00022801"/>
    </source>
</evidence>
<dbReference type="InterPro" id="IPR041492">
    <property type="entry name" value="HAD_2"/>
</dbReference>
<dbReference type="InterPro" id="IPR023198">
    <property type="entry name" value="PGP-like_dom2"/>
</dbReference>
<dbReference type="GO" id="GO:0046872">
    <property type="term" value="F:metal ion binding"/>
    <property type="evidence" value="ECO:0007669"/>
    <property type="project" value="UniProtKB-KW"/>
</dbReference>
<gene>
    <name evidence="4" type="ORF">HNQ94_001133</name>
</gene>
<name>A0A841PUK5_9BACI</name>
<dbReference type="AlphaFoldDB" id="A0A841PUK5"/>
<dbReference type="InterPro" id="IPR036412">
    <property type="entry name" value="HAD-like_sf"/>
</dbReference>
<dbReference type="PANTHER" id="PTHR18901:SF38">
    <property type="entry name" value="PSEUDOURIDINE-5'-PHOSPHATASE"/>
    <property type="match status" value="1"/>
</dbReference>
<evidence type="ECO:0000313" key="5">
    <source>
        <dbReference type="Proteomes" id="UP000581688"/>
    </source>
</evidence>
<dbReference type="Proteomes" id="UP000581688">
    <property type="component" value="Unassembled WGS sequence"/>
</dbReference>
<dbReference type="RefSeq" id="WP_174495254.1">
    <property type="nucleotide sequence ID" value="NZ_CADDWK010000003.1"/>
</dbReference>
<keyword evidence="2" id="KW-0479">Metal-binding</keyword>
<dbReference type="EMBL" id="JACHGH010000003">
    <property type="protein sequence ID" value="MBB6452687.1"/>
    <property type="molecule type" value="Genomic_DNA"/>
</dbReference>
<comment type="similarity">
    <text evidence="1">Belongs to the HAD-like hydrolase superfamily. CbbY/CbbZ/Gph/YieH family.</text>
</comment>
<dbReference type="GO" id="GO:0016787">
    <property type="term" value="F:hydrolase activity"/>
    <property type="evidence" value="ECO:0007669"/>
    <property type="project" value="UniProtKB-KW"/>
</dbReference>
<keyword evidence="3 4" id="KW-0378">Hydrolase</keyword>
<organism evidence="4 5">
    <name type="scientific">Salirhabdus euzebyi</name>
    <dbReference type="NCBI Taxonomy" id="394506"/>
    <lineage>
        <taxon>Bacteria</taxon>
        <taxon>Bacillati</taxon>
        <taxon>Bacillota</taxon>
        <taxon>Bacilli</taxon>
        <taxon>Bacillales</taxon>
        <taxon>Bacillaceae</taxon>
        <taxon>Salirhabdus</taxon>
    </lineage>
</organism>
<dbReference type="Gene3D" id="3.40.50.1000">
    <property type="entry name" value="HAD superfamily/HAD-like"/>
    <property type="match status" value="1"/>
</dbReference>
<reference evidence="4 5" key="1">
    <citation type="submission" date="2020-08" db="EMBL/GenBank/DDBJ databases">
        <title>Genomic Encyclopedia of Type Strains, Phase IV (KMG-IV): sequencing the most valuable type-strain genomes for metagenomic binning, comparative biology and taxonomic classification.</title>
        <authorList>
            <person name="Goeker M."/>
        </authorList>
    </citation>
    <scope>NUCLEOTIDE SEQUENCE [LARGE SCALE GENOMIC DNA]</scope>
    <source>
        <strain evidence="4 5">DSM 19612</strain>
    </source>
</reference>
<dbReference type="PRINTS" id="PR00413">
    <property type="entry name" value="HADHALOGNASE"/>
</dbReference>
<comment type="caution">
    <text evidence="4">The sequence shown here is derived from an EMBL/GenBank/DDBJ whole genome shotgun (WGS) entry which is preliminary data.</text>
</comment>
<dbReference type="NCBIfam" id="TIGR01509">
    <property type="entry name" value="HAD-SF-IA-v3"/>
    <property type="match status" value="1"/>
</dbReference>
<dbReference type="CDD" id="cd16423">
    <property type="entry name" value="HAD_BPGM-like"/>
    <property type="match status" value="1"/>
</dbReference>
<sequence length="217" mass="24798">MIKAVVFDFDGLIVDTESIWYEAYRDVLVDYGIDLQLEQFAKVIGTNDTVLYDYIRKNSKKEVDRNVIEGAAHKVFHEKMGQPALREGVREYLNSAKRLGLKIGLASSSSRKWVTDYLKIFEIDHYFETIHTRDDVQFVKPDPALYLLAVDKLHVKPNEALAFEDSLNGMTAALNAGLYCVIVPNPVTSDLPFQDFHYRLQSMSECSLEKLLNKINT</sequence>
<dbReference type="FunFam" id="3.40.50.1000:FF:000036">
    <property type="entry name" value="HAD family hydrolase"/>
    <property type="match status" value="1"/>
</dbReference>
<dbReference type="InterPro" id="IPR023214">
    <property type="entry name" value="HAD_sf"/>
</dbReference>
<dbReference type="SFLD" id="SFLDG01135">
    <property type="entry name" value="C1.5.6:_HAD__Beta-PGM__Phospha"/>
    <property type="match status" value="1"/>
</dbReference>
<evidence type="ECO:0000256" key="2">
    <source>
        <dbReference type="ARBA" id="ARBA00022723"/>
    </source>
</evidence>